<protein>
    <submittedName>
        <fullName evidence="8">Uncharacterized protein</fullName>
    </submittedName>
</protein>
<dbReference type="HAMAP" id="MF_01120">
    <property type="entry name" value="LysK"/>
    <property type="match status" value="1"/>
</dbReference>
<dbReference type="InterPro" id="IPR001261">
    <property type="entry name" value="ArgE/DapE_CS"/>
</dbReference>
<dbReference type="NCBIfam" id="NF003367">
    <property type="entry name" value="PRK04443.1"/>
    <property type="match status" value="1"/>
</dbReference>
<dbReference type="SUPFAM" id="SSF53187">
    <property type="entry name" value="Zn-dependent exopeptidases"/>
    <property type="match status" value="1"/>
</dbReference>
<dbReference type="GO" id="GO:0009085">
    <property type="term" value="P:lysine biosynthetic process"/>
    <property type="evidence" value="ECO:0007669"/>
    <property type="project" value="UniProtKB-KW"/>
</dbReference>
<dbReference type="InterPro" id="IPR010175">
    <property type="entry name" value="LysK"/>
</dbReference>
<evidence type="ECO:0000256" key="2">
    <source>
        <dbReference type="ARBA" id="ARBA00022605"/>
    </source>
</evidence>
<keyword evidence="5" id="KW-0862">Zinc</keyword>
<sequence length="348" mass="38181">MDDQQAVTLLRDLCATYSPSTHEEAAVTLLVECANASGLHAHTDDAGNFVAERGFGKRTVLLLGHIDTVPGFIEPRLEGNLLHGRGTVDAKGPLAAFLVAIARASHQNDVRLITIGAVEEEAPTSKGAHYIINKYQPEAVIIGEPSGTSGITLGYKGRVTLDLDATQAHAHSAADNRSIAAHAAEFWTRLEDWCNSFNQGKRIFDQVDPHLTKINSQTDHFQDQVNLSGSLRLPLNYSLEDLKTKTTALAGTWGNVTLRHFVRPFKADRRTPLVRSLLREIRKEGLEPIFKLKTGTSDMNVVGPAWQCPIVAYGPGDSRLDHTAEEHINIQDYLKSISILTRVLDGWV</sequence>
<gene>
    <name evidence="8" type="ORF">METZ01_LOCUS58315</name>
</gene>
<keyword evidence="3" id="KW-0479">Metal-binding</keyword>
<evidence type="ECO:0000256" key="7">
    <source>
        <dbReference type="ARBA" id="ARBA00023285"/>
    </source>
</evidence>
<accession>A0A381SQ60</accession>
<dbReference type="GO" id="GO:0008270">
    <property type="term" value="F:zinc ion binding"/>
    <property type="evidence" value="ECO:0007669"/>
    <property type="project" value="InterPro"/>
</dbReference>
<dbReference type="PANTHER" id="PTHR43808:SF28">
    <property type="entry name" value="[LYSW]-LYSINE_[LYSW]-ORNITHINE HYDROLASE"/>
    <property type="match status" value="1"/>
</dbReference>
<evidence type="ECO:0000256" key="5">
    <source>
        <dbReference type="ARBA" id="ARBA00022833"/>
    </source>
</evidence>
<dbReference type="GO" id="GO:0016811">
    <property type="term" value="F:hydrolase activity, acting on carbon-nitrogen (but not peptide) bonds, in linear amides"/>
    <property type="evidence" value="ECO:0007669"/>
    <property type="project" value="InterPro"/>
</dbReference>
<dbReference type="EMBL" id="UINC01003342">
    <property type="protein sequence ID" value="SVA05461.1"/>
    <property type="molecule type" value="Genomic_DNA"/>
</dbReference>
<dbReference type="InterPro" id="IPR050072">
    <property type="entry name" value="Peptidase_M20A"/>
</dbReference>
<dbReference type="Gene3D" id="3.40.630.10">
    <property type="entry name" value="Zn peptidases"/>
    <property type="match status" value="2"/>
</dbReference>
<dbReference type="GO" id="GO:0050897">
    <property type="term" value="F:cobalt ion binding"/>
    <property type="evidence" value="ECO:0007669"/>
    <property type="project" value="InterPro"/>
</dbReference>
<organism evidence="8">
    <name type="scientific">marine metagenome</name>
    <dbReference type="NCBI Taxonomy" id="408172"/>
    <lineage>
        <taxon>unclassified sequences</taxon>
        <taxon>metagenomes</taxon>
        <taxon>ecological metagenomes</taxon>
    </lineage>
</organism>
<keyword evidence="2" id="KW-0028">Amino-acid biosynthesis</keyword>
<evidence type="ECO:0000256" key="3">
    <source>
        <dbReference type="ARBA" id="ARBA00022723"/>
    </source>
</evidence>
<keyword evidence="7" id="KW-0170">Cobalt</keyword>
<name>A0A381SQ60_9ZZZZ</name>
<evidence type="ECO:0000313" key="8">
    <source>
        <dbReference type="EMBL" id="SVA05461.1"/>
    </source>
</evidence>
<proteinExistence type="inferred from homology"/>
<keyword evidence="6" id="KW-0457">Lysine biosynthesis</keyword>
<dbReference type="Pfam" id="PF01546">
    <property type="entry name" value="Peptidase_M20"/>
    <property type="match status" value="1"/>
</dbReference>
<evidence type="ECO:0000256" key="4">
    <source>
        <dbReference type="ARBA" id="ARBA00022801"/>
    </source>
</evidence>
<dbReference type="NCBIfam" id="TIGR01902">
    <property type="entry name" value="dapE-lys-deAc"/>
    <property type="match status" value="1"/>
</dbReference>
<dbReference type="AlphaFoldDB" id="A0A381SQ60"/>
<evidence type="ECO:0000256" key="1">
    <source>
        <dbReference type="ARBA" id="ARBA00022490"/>
    </source>
</evidence>
<dbReference type="InterPro" id="IPR002933">
    <property type="entry name" value="Peptidase_M20"/>
</dbReference>
<keyword evidence="4" id="KW-0378">Hydrolase</keyword>
<dbReference type="PANTHER" id="PTHR43808">
    <property type="entry name" value="ACETYLORNITHINE DEACETYLASE"/>
    <property type="match status" value="1"/>
</dbReference>
<evidence type="ECO:0000256" key="6">
    <source>
        <dbReference type="ARBA" id="ARBA00023154"/>
    </source>
</evidence>
<reference evidence="8" key="1">
    <citation type="submission" date="2018-05" db="EMBL/GenBank/DDBJ databases">
        <authorList>
            <person name="Lanie J.A."/>
            <person name="Ng W.-L."/>
            <person name="Kazmierczak K.M."/>
            <person name="Andrzejewski T.M."/>
            <person name="Davidsen T.M."/>
            <person name="Wayne K.J."/>
            <person name="Tettelin H."/>
            <person name="Glass J.I."/>
            <person name="Rusch D."/>
            <person name="Podicherti R."/>
            <person name="Tsui H.-C.T."/>
            <person name="Winkler M.E."/>
        </authorList>
    </citation>
    <scope>NUCLEOTIDE SEQUENCE</scope>
</reference>
<dbReference type="PROSITE" id="PS00758">
    <property type="entry name" value="ARGE_DAPE_CPG2_1"/>
    <property type="match status" value="1"/>
</dbReference>
<keyword evidence="1" id="KW-0963">Cytoplasm</keyword>